<comment type="caution">
    <text evidence="1">The sequence shown here is derived from an EMBL/GenBank/DDBJ whole genome shotgun (WGS) entry which is preliminary data.</text>
</comment>
<sequence length="135" mass="15689">MSRLHQIDDDQVVQRFFDHDYRDRGIVKWQGFYLSDHTAALKKQAKQEAQRYPAKPHQSLAEISRRLNQAFANHLTVSIQMGTRDVNGQYQPDLVGKVRGYQDELIYLDQHEVVMENIRHVAFIDGNGHQSKTAL</sequence>
<gene>
    <name evidence="1" type="ORF">FD04_GL001475</name>
</gene>
<dbReference type="EMBL" id="AZEE01000029">
    <property type="protein sequence ID" value="KRK97449.1"/>
    <property type="molecule type" value="Genomic_DNA"/>
</dbReference>
<dbReference type="RefSeq" id="WP_054700279.1">
    <property type="nucleotide sequence ID" value="NZ_AZEE01000029.1"/>
</dbReference>
<name>A0A0R1LX41_9LACO</name>
<proteinExistence type="predicted"/>
<protein>
    <recommendedName>
        <fullName evidence="3">DNA-directed RNA polymerase beta subunit</fullName>
    </recommendedName>
</protein>
<reference evidence="1 2" key="1">
    <citation type="journal article" date="2015" name="Genome Announc.">
        <title>Expanding the biotechnology potential of lactobacilli through comparative genomics of 213 strains and associated genera.</title>
        <authorList>
            <person name="Sun Z."/>
            <person name="Harris H.M."/>
            <person name="McCann A."/>
            <person name="Guo C."/>
            <person name="Argimon S."/>
            <person name="Zhang W."/>
            <person name="Yang X."/>
            <person name="Jeffery I.B."/>
            <person name="Cooney J.C."/>
            <person name="Kagawa T.F."/>
            <person name="Liu W."/>
            <person name="Song Y."/>
            <person name="Salvetti E."/>
            <person name="Wrobel A."/>
            <person name="Rasinkangas P."/>
            <person name="Parkhill J."/>
            <person name="Rea M.C."/>
            <person name="O'Sullivan O."/>
            <person name="Ritari J."/>
            <person name="Douillard F.P."/>
            <person name="Paul Ross R."/>
            <person name="Yang R."/>
            <person name="Briner A.E."/>
            <person name="Felis G.E."/>
            <person name="de Vos W.M."/>
            <person name="Barrangou R."/>
            <person name="Klaenhammer T.R."/>
            <person name="Caufield P.W."/>
            <person name="Cui Y."/>
            <person name="Zhang H."/>
            <person name="O'Toole P.W."/>
        </authorList>
    </citation>
    <scope>NUCLEOTIDE SEQUENCE [LARGE SCALE GENOMIC DNA]</scope>
    <source>
        <strain evidence="1 2">DSM 19909</strain>
    </source>
</reference>
<dbReference type="STRING" id="1423776.FD04_GL001475"/>
<dbReference type="OrthoDB" id="1644322at2"/>
<evidence type="ECO:0000313" key="2">
    <source>
        <dbReference type="Proteomes" id="UP000051160"/>
    </source>
</evidence>
<accession>A0A0R1LX41</accession>
<organism evidence="1 2">
    <name type="scientific">Secundilactobacillus odoratitofui DSM 19909 = JCM 15043</name>
    <dbReference type="NCBI Taxonomy" id="1423776"/>
    <lineage>
        <taxon>Bacteria</taxon>
        <taxon>Bacillati</taxon>
        <taxon>Bacillota</taxon>
        <taxon>Bacilli</taxon>
        <taxon>Lactobacillales</taxon>
        <taxon>Lactobacillaceae</taxon>
        <taxon>Secundilactobacillus</taxon>
    </lineage>
</organism>
<keyword evidence="2" id="KW-1185">Reference proteome</keyword>
<evidence type="ECO:0008006" key="3">
    <source>
        <dbReference type="Google" id="ProtNLM"/>
    </source>
</evidence>
<dbReference type="PATRIC" id="fig|1423776.4.peg.1494"/>
<dbReference type="AlphaFoldDB" id="A0A0R1LX41"/>
<dbReference type="Proteomes" id="UP000051160">
    <property type="component" value="Unassembled WGS sequence"/>
</dbReference>
<evidence type="ECO:0000313" key="1">
    <source>
        <dbReference type="EMBL" id="KRK97449.1"/>
    </source>
</evidence>